<evidence type="ECO:0000256" key="1">
    <source>
        <dbReference type="SAM" id="MobiDB-lite"/>
    </source>
</evidence>
<geneLocation type="plasmid" evidence="3">
    <name>prb98</name>
</geneLocation>
<keyword evidence="3" id="KW-1185">Reference proteome</keyword>
<feature type="region of interest" description="Disordered" evidence="1">
    <location>
        <begin position="48"/>
        <end position="85"/>
    </location>
</feature>
<evidence type="ECO:0000313" key="3">
    <source>
        <dbReference type="Proteomes" id="UP000245711"/>
    </source>
</evidence>
<protein>
    <submittedName>
        <fullName evidence="2">Uncharacterized protein</fullName>
    </submittedName>
</protein>
<proteinExistence type="predicted"/>
<dbReference type="Proteomes" id="UP000245711">
    <property type="component" value="Plasmid pRB98"/>
</dbReference>
<dbReference type="EMBL" id="CP021355">
    <property type="protein sequence ID" value="AWK76204.1"/>
    <property type="molecule type" value="Genomic_DNA"/>
</dbReference>
<name>A0A2S2C5X2_9NOCA</name>
<reference evidence="2 3" key="1">
    <citation type="submission" date="2017-05" db="EMBL/GenBank/DDBJ databases">
        <title>Isolation of Rhodococcus sp. S2-17 biodegrading of BP-3.</title>
        <authorList>
            <person name="Lee Y."/>
            <person name="Kim K.H."/>
            <person name="Chun B.H."/>
            <person name="Jung H.S."/>
            <person name="Jeon C.O."/>
        </authorList>
    </citation>
    <scope>NUCLEOTIDE SEQUENCE [LARGE SCALE GENOMIC DNA]</scope>
    <source>
        <strain evidence="2 3">S2-17</strain>
        <plasmid evidence="3">prb98</plasmid>
    </source>
</reference>
<evidence type="ECO:0000313" key="2">
    <source>
        <dbReference type="EMBL" id="AWK76204.1"/>
    </source>
</evidence>
<sequence length="85" mass="9354">MTEPRHQLTQLDLFTPCAIPTCETSVTEFGDVRTGCLEEFGHMLRPAAPCAPTQLEPADSGGIPERNTQPRAAHPAEPERKANQW</sequence>
<gene>
    <name evidence="2" type="ORF">CBI38_32410</name>
</gene>
<dbReference type="RefSeq" id="WP_109335673.1">
    <property type="nucleotide sequence ID" value="NZ_CP021355.1"/>
</dbReference>
<accession>A0A2S2C5X2</accession>
<organism evidence="2 3">
    <name type="scientific">Rhodococcus oxybenzonivorans</name>
    <dbReference type="NCBI Taxonomy" id="1990687"/>
    <lineage>
        <taxon>Bacteria</taxon>
        <taxon>Bacillati</taxon>
        <taxon>Actinomycetota</taxon>
        <taxon>Actinomycetes</taxon>
        <taxon>Mycobacteriales</taxon>
        <taxon>Nocardiaceae</taxon>
        <taxon>Rhodococcus</taxon>
    </lineage>
</organism>
<dbReference type="KEGG" id="roz:CBI38_32410"/>
<dbReference type="AlphaFoldDB" id="A0A2S2C5X2"/>
<feature type="compositionally biased region" description="Basic and acidic residues" evidence="1">
    <location>
        <begin position="74"/>
        <end position="85"/>
    </location>
</feature>
<keyword evidence="2" id="KW-0614">Plasmid</keyword>